<sequence>MTRTYDLVHRTRYRYAQDVTVSYGRLTTSPAQRADQTLEHTEVEIVPAPGDLAPEGPDHFGNHSVYFCIDTPHRELVVTRRSRVRVDRTVPTDLPHTPWEDVAGIAAAPGSLGDVVDLAEALLPSQHVVPGPEVDAFAAPSFVPGRPVGEVVTDLAHRIRTELTYKSGSTTTRTTQVELLAQRTGVCQDFAHLMIAALRARGVPARYVSGYIETRPAPGREKLRGADASHAWVSAWIPGAGWVDVDPTNDQLVDERYVTIGWGRDFRDVAPLTGVIFTEGSGSTLTVEVDLVPAGSARFV</sequence>
<dbReference type="Pfam" id="PF01841">
    <property type="entry name" value="Transglut_core"/>
    <property type="match status" value="1"/>
</dbReference>
<feature type="domain" description="Transglutaminase-like" evidence="1">
    <location>
        <begin position="179"/>
        <end position="249"/>
    </location>
</feature>
<dbReference type="InterPro" id="IPR038765">
    <property type="entry name" value="Papain-like_cys_pep_sf"/>
</dbReference>
<dbReference type="InterPro" id="IPR002931">
    <property type="entry name" value="Transglutaminase-like"/>
</dbReference>
<dbReference type="Gene3D" id="3.10.620.30">
    <property type="match status" value="1"/>
</dbReference>
<keyword evidence="2" id="KW-0378">Hydrolase</keyword>
<name>A0A2M8W3G0_9MICO</name>
<dbReference type="OrthoDB" id="9804023at2"/>
<dbReference type="EMBL" id="PGTZ01000012">
    <property type="protein sequence ID" value="PJI85463.1"/>
    <property type="molecule type" value="Genomic_DNA"/>
</dbReference>
<evidence type="ECO:0000259" key="1">
    <source>
        <dbReference type="SMART" id="SM00460"/>
    </source>
</evidence>
<evidence type="ECO:0000313" key="3">
    <source>
        <dbReference type="Proteomes" id="UP000231586"/>
    </source>
</evidence>
<dbReference type="GO" id="GO:0006508">
    <property type="term" value="P:proteolysis"/>
    <property type="evidence" value="ECO:0007669"/>
    <property type="project" value="UniProtKB-KW"/>
</dbReference>
<dbReference type="Pfam" id="PF08379">
    <property type="entry name" value="Bact_transglu_N"/>
    <property type="match status" value="1"/>
</dbReference>
<evidence type="ECO:0000313" key="2">
    <source>
        <dbReference type="EMBL" id="PJI85463.1"/>
    </source>
</evidence>
<protein>
    <submittedName>
        <fullName evidence="2">Transglutaminase-like putative cysteine protease</fullName>
    </submittedName>
</protein>
<comment type="caution">
    <text evidence="2">The sequence shown here is derived from an EMBL/GenBank/DDBJ whole genome shotgun (WGS) entry which is preliminary data.</text>
</comment>
<gene>
    <name evidence="2" type="ORF">CLV34_2976</name>
</gene>
<dbReference type="GO" id="GO:0008233">
    <property type="term" value="F:peptidase activity"/>
    <property type="evidence" value="ECO:0007669"/>
    <property type="project" value="UniProtKB-KW"/>
</dbReference>
<proteinExistence type="predicted"/>
<dbReference type="InterPro" id="IPR013589">
    <property type="entry name" value="Bac_transglu_N"/>
</dbReference>
<keyword evidence="3" id="KW-1185">Reference proteome</keyword>
<keyword evidence="2" id="KW-0645">Protease</keyword>
<dbReference type="AlphaFoldDB" id="A0A2M8W3G0"/>
<dbReference type="SUPFAM" id="SSF54001">
    <property type="entry name" value="Cysteine proteinases"/>
    <property type="match status" value="1"/>
</dbReference>
<dbReference type="PANTHER" id="PTHR33490">
    <property type="entry name" value="BLR5614 PROTEIN-RELATED"/>
    <property type="match status" value="1"/>
</dbReference>
<dbReference type="SMART" id="SM00460">
    <property type="entry name" value="TGc"/>
    <property type="match status" value="1"/>
</dbReference>
<reference evidence="2 3" key="1">
    <citation type="submission" date="2017-11" db="EMBL/GenBank/DDBJ databases">
        <title>Genomic Encyclopedia of Archaeal and Bacterial Type Strains, Phase II (KMG-II): From Individual Species to Whole Genera.</title>
        <authorList>
            <person name="Goeker M."/>
        </authorList>
    </citation>
    <scope>NUCLEOTIDE SEQUENCE [LARGE SCALE GENOMIC DNA]</scope>
    <source>
        <strain evidence="2 3">DSM 22413</strain>
    </source>
</reference>
<dbReference type="PANTHER" id="PTHR33490:SF7">
    <property type="entry name" value="BLR2979 PROTEIN"/>
    <property type="match status" value="1"/>
</dbReference>
<dbReference type="Proteomes" id="UP000231586">
    <property type="component" value="Unassembled WGS sequence"/>
</dbReference>
<dbReference type="RefSeq" id="WP_100351086.1">
    <property type="nucleotide sequence ID" value="NZ_PGTZ01000012.1"/>
</dbReference>
<accession>A0A2M8W3G0</accession>
<organism evidence="2 3">
    <name type="scientific">Luteimicrobium subarcticum</name>
    <dbReference type="NCBI Taxonomy" id="620910"/>
    <lineage>
        <taxon>Bacteria</taxon>
        <taxon>Bacillati</taxon>
        <taxon>Actinomycetota</taxon>
        <taxon>Actinomycetes</taxon>
        <taxon>Micrococcales</taxon>
        <taxon>Luteimicrobium</taxon>
    </lineage>
</organism>